<dbReference type="SUPFAM" id="SSF54427">
    <property type="entry name" value="NTF2-like"/>
    <property type="match status" value="1"/>
</dbReference>
<evidence type="ECO:0000313" key="4">
    <source>
        <dbReference type="Proteomes" id="UP001596157"/>
    </source>
</evidence>
<keyword evidence="4" id="KW-1185">Reference proteome</keyword>
<reference evidence="4" key="1">
    <citation type="journal article" date="2019" name="Int. J. Syst. Evol. Microbiol.">
        <title>The Global Catalogue of Microorganisms (GCM) 10K type strain sequencing project: providing services to taxonomists for standard genome sequencing and annotation.</title>
        <authorList>
            <consortium name="The Broad Institute Genomics Platform"/>
            <consortium name="The Broad Institute Genome Sequencing Center for Infectious Disease"/>
            <person name="Wu L."/>
            <person name="Ma J."/>
        </authorList>
    </citation>
    <scope>NUCLEOTIDE SEQUENCE [LARGE SCALE GENOMIC DNA]</scope>
    <source>
        <strain evidence="4">CCUG 59778</strain>
    </source>
</reference>
<dbReference type="InterPro" id="IPR032710">
    <property type="entry name" value="NTF2-like_dom_sf"/>
</dbReference>
<accession>A0ABW0ESF7</accession>
<dbReference type="EMBL" id="JBHSKF010000009">
    <property type="protein sequence ID" value="MFC5289084.1"/>
    <property type="molecule type" value="Genomic_DNA"/>
</dbReference>
<evidence type="ECO:0000259" key="2">
    <source>
        <dbReference type="Pfam" id="PF12680"/>
    </source>
</evidence>
<organism evidence="3 4">
    <name type="scientific">Actinokineospora guangxiensis</name>
    <dbReference type="NCBI Taxonomy" id="1490288"/>
    <lineage>
        <taxon>Bacteria</taxon>
        <taxon>Bacillati</taxon>
        <taxon>Actinomycetota</taxon>
        <taxon>Actinomycetes</taxon>
        <taxon>Pseudonocardiales</taxon>
        <taxon>Pseudonocardiaceae</taxon>
        <taxon>Actinokineospora</taxon>
    </lineage>
</organism>
<dbReference type="RefSeq" id="WP_378248928.1">
    <property type="nucleotide sequence ID" value="NZ_JBHSKF010000009.1"/>
</dbReference>
<dbReference type="Proteomes" id="UP001596157">
    <property type="component" value="Unassembled WGS sequence"/>
</dbReference>
<dbReference type="InterPro" id="IPR006311">
    <property type="entry name" value="TAT_signal"/>
</dbReference>
<keyword evidence="1" id="KW-0732">Signal</keyword>
<feature type="signal peptide" evidence="1">
    <location>
        <begin position="1"/>
        <end position="31"/>
    </location>
</feature>
<dbReference type="PROSITE" id="PS51318">
    <property type="entry name" value="TAT"/>
    <property type="match status" value="1"/>
</dbReference>
<dbReference type="InterPro" id="IPR037401">
    <property type="entry name" value="SnoaL-like"/>
</dbReference>
<feature type="chain" id="PRO_5046556945" evidence="1">
    <location>
        <begin position="32"/>
        <end position="170"/>
    </location>
</feature>
<protein>
    <submittedName>
        <fullName evidence="3">Nuclear transport factor 2 family protein</fullName>
    </submittedName>
</protein>
<feature type="domain" description="SnoaL-like" evidence="2">
    <location>
        <begin position="56"/>
        <end position="108"/>
    </location>
</feature>
<evidence type="ECO:0000313" key="3">
    <source>
        <dbReference type="EMBL" id="MFC5289084.1"/>
    </source>
</evidence>
<dbReference type="Pfam" id="PF12680">
    <property type="entry name" value="SnoaL_2"/>
    <property type="match status" value="1"/>
</dbReference>
<name>A0ABW0ESF7_9PSEU</name>
<evidence type="ECO:0000256" key="1">
    <source>
        <dbReference type="SAM" id="SignalP"/>
    </source>
</evidence>
<dbReference type="Gene3D" id="3.10.450.50">
    <property type="match status" value="1"/>
</dbReference>
<comment type="caution">
    <text evidence="3">The sequence shown here is derived from an EMBL/GenBank/DDBJ whole genome shotgun (WGS) entry which is preliminary data.</text>
</comment>
<gene>
    <name evidence="3" type="ORF">ACFPM7_18700</name>
</gene>
<proteinExistence type="predicted"/>
<sequence length="170" mass="18894">MKKSTKRRSAIFATTAALVATLFVAPSAASAPTPQQAATSSGVLQQLCQRAFDRAVTDYNTAFANRDLAALMEFYRDDAVKVDPDGKIQYGKTEISALFGQLFELNFTESFPHLYKKADCRTAVLLTNSKLVFPEWEYEERFFTTLTYTFDGLKWRVLSSTSTNLVTSGG</sequence>